<evidence type="ECO:0000313" key="2">
    <source>
        <dbReference type="Proteomes" id="UP000008037"/>
    </source>
</evidence>
<dbReference type="GeneID" id="13794426"/>
<dbReference type="HOGENOM" id="CLU_1821076_0_0_2"/>
<proteinExistence type="predicted"/>
<dbReference type="BioCyc" id="CNIT1237085:G1324-2407-MONOMER"/>
<dbReference type="OrthoDB" id="8019at2157"/>
<keyword evidence="2" id="KW-1185">Reference proteome</keyword>
<sequence length="129" mass="14467">MGQEERDFLQKLCDSILNSDKAVRFAGVINNEGKLLIGRYRADIPVPLIKANTEGDTKATSFYSAYQALAINKKFEPDLGQIRFQMTEFDKVTLVSVPLTATNDRFLCISVDAPTYHERVIPKILDIIG</sequence>
<gene>
    <name evidence="1" type="ordered locus">Ngar_c24090</name>
</gene>
<reference evidence="1 2" key="1">
    <citation type="journal article" date="2012" name="Environ. Microbiol.">
        <title>The genome of the ammonia-oxidizing Candidatus Nitrososphaera gargensis: insights into metabolic versatility and environmental adaptations.</title>
        <authorList>
            <person name="Spang A."/>
            <person name="Poehlein A."/>
            <person name="Offre P."/>
            <person name="Zumbragel S."/>
            <person name="Haider S."/>
            <person name="Rychlik N."/>
            <person name="Nowka B."/>
            <person name="Schmeisser C."/>
            <person name="Lebedeva E.V."/>
            <person name="Rattei T."/>
            <person name="Bohm C."/>
            <person name="Schmid M."/>
            <person name="Galushko A."/>
            <person name="Hatzenpichler R."/>
            <person name="Weinmaier T."/>
            <person name="Daniel R."/>
            <person name="Schleper C."/>
            <person name="Spieck E."/>
            <person name="Streit W."/>
            <person name="Wagner M."/>
        </authorList>
    </citation>
    <scope>NUCLEOTIDE SEQUENCE [LARGE SCALE GENOMIC DNA]</scope>
    <source>
        <strain evidence="2">Ga9.2</strain>
    </source>
</reference>
<organism evidence="1 2">
    <name type="scientific">Nitrososphaera gargensis (strain Ga9.2)</name>
    <dbReference type="NCBI Taxonomy" id="1237085"/>
    <lineage>
        <taxon>Archaea</taxon>
        <taxon>Nitrososphaerota</taxon>
        <taxon>Nitrososphaeria</taxon>
        <taxon>Nitrososphaerales</taxon>
        <taxon>Nitrososphaeraceae</taxon>
        <taxon>Nitrososphaera</taxon>
    </lineage>
</organism>
<name>K0ING5_NITGG</name>
<dbReference type="AlphaFoldDB" id="K0ING5"/>
<protein>
    <recommendedName>
        <fullName evidence="3">Roadblock/LAMTOR2 domain-containing protein</fullName>
    </recommendedName>
</protein>
<dbReference type="RefSeq" id="WP_015019869.1">
    <property type="nucleotide sequence ID" value="NC_018719.1"/>
</dbReference>
<accession>K0ING5</accession>
<dbReference type="KEGG" id="nga:Ngar_c24090"/>
<evidence type="ECO:0000313" key="1">
    <source>
        <dbReference type="EMBL" id="AFU59334.1"/>
    </source>
</evidence>
<dbReference type="Proteomes" id="UP000008037">
    <property type="component" value="Chromosome"/>
</dbReference>
<dbReference type="InParanoid" id="K0ING5"/>
<dbReference type="EMBL" id="CP002408">
    <property type="protein sequence ID" value="AFU59334.1"/>
    <property type="molecule type" value="Genomic_DNA"/>
</dbReference>
<evidence type="ECO:0008006" key="3">
    <source>
        <dbReference type="Google" id="ProtNLM"/>
    </source>
</evidence>